<sequence>MLSTFDSADSATSLFGSVFSALAEDRIFSDALRRSGTTLRFIHTNPECRFFISGDGVVTGGEVPEYATLTFTMSSDTAHALWSGQLSFPAGITSGKIRIFGKVSKVLEVMPVLTPVLFLYPKAAAEAGIPVPSN</sequence>
<dbReference type="EMBL" id="BMNK01000005">
    <property type="protein sequence ID" value="GGP07788.1"/>
    <property type="molecule type" value="Genomic_DNA"/>
</dbReference>
<name>A0A918A7H0_9ACTN</name>
<gene>
    <name evidence="1" type="ORF">GCM10012278_36970</name>
</gene>
<dbReference type="Proteomes" id="UP000660745">
    <property type="component" value="Unassembled WGS sequence"/>
</dbReference>
<evidence type="ECO:0000313" key="1">
    <source>
        <dbReference type="EMBL" id="GGP07788.1"/>
    </source>
</evidence>
<dbReference type="SUPFAM" id="SSF55718">
    <property type="entry name" value="SCP-like"/>
    <property type="match status" value="1"/>
</dbReference>
<evidence type="ECO:0000313" key="2">
    <source>
        <dbReference type="Proteomes" id="UP000660745"/>
    </source>
</evidence>
<reference evidence="1" key="2">
    <citation type="submission" date="2020-09" db="EMBL/GenBank/DDBJ databases">
        <authorList>
            <person name="Sun Q."/>
            <person name="Zhou Y."/>
        </authorList>
    </citation>
    <scope>NUCLEOTIDE SEQUENCE</scope>
    <source>
        <strain evidence="1">CGMCC 4.7430</strain>
    </source>
</reference>
<dbReference type="Gene3D" id="3.30.1050.10">
    <property type="entry name" value="SCP2 sterol-binding domain"/>
    <property type="match status" value="1"/>
</dbReference>
<dbReference type="InterPro" id="IPR036527">
    <property type="entry name" value="SCP2_sterol-bd_dom_sf"/>
</dbReference>
<accession>A0A918A7H0</accession>
<keyword evidence="2" id="KW-1185">Reference proteome</keyword>
<proteinExistence type="predicted"/>
<protein>
    <recommendedName>
        <fullName evidence="3">SCP2 domain-containing protein</fullName>
    </recommendedName>
</protein>
<comment type="caution">
    <text evidence="1">The sequence shown here is derived from an EMBL/GenBank/DDBJ whole genome shotgun (WGS) entry which is preliminary data.</text>
</comment>
<organism evidence="1 2">
    <name type="scientific">Nonomuraea glycinis</name>
    <dbReference type="NCBI Taxonomy" id="2047744"/>
    <lineage>
        <taxon>Bacteria</taxon>
        <taxon>Bacillati</taxon>
        <taxon>Actinomycetota</taxon>
        <taxon>Actinomycetes</taxon>
        <taxon>Streptosporangiales</taxon>
        <taxon>Streptosporangiaceae</taxon>
        <taxon>Nonomuraea</taxon>
    </lineage>
</organism>
<evidence type="ECO:0008006" key="3">
    <source>
        <dbReference type="Google" id="ProtNLM"/>
    </source>
</evidence>
<reference evidence="1" key="1">
    <citation type="journal article" date="2014" name="Int. J. Syst. Evol. Microbiol.">
        <title>Complete genome sequence of Corynebacterium casei LMG S-19264T (=DSM 44701T), isolated from a smear-ripened cheese.</title>
        <authorList>
            <consortium name="US DOE Joint Genome Institute (JGI-PGF)"/>
            <person name="Walter F."/>
            <person name="Albersmeier A."/>
            <person name="Kalinowski J."/>
            <person name="Ruckert C."/>
        </authorList>
    </citation>
    <scope>NUCLEOTIDE SEQUENCE</scope>
    <source>
        <strain evidence="1">CGMCC 4.7430</strain>
    </source>
</reference>
<dbReference type="AlphaFoldDB" id="A0A918A7H0"/>